<sequence>MDSLQKQFESMFCPPLDSALVAAIVSDENNVNECFNILSSLAEEANSFLDAERENFGESEFSENCSSNYKSSTSERDSGENGENHIEYQTDSPYIVDDFDYESICLTGDEIPLDEKIERLNFIQNEVEQTEQKNYVYYDSFPLTPPISEREDNFLVSDSRSKHRKKKRHRKPKQQGVIIFQNNALRPNSMPGSNPSSPQIPSSLSPQMSFSPSPQMSSSSSSINSWPPLPIPKTPPDNYWKTVGKNRNGILNFNGEQEIFDINLSKLVNIFPDHEFQDLKNALMTAEGEIHNAIGLLLKTSDINENNGKSLNQTQSNRGNGRRTSHDLFLSDSAILNFETRQYQDTQKKSNIPVNSRNYAKSTSATTFHTSKSLSNTRECMKKRNEAFKKAANAFQKSRGSRNGEGGIAFHYSTEGRNFDAEMKKWNLRAARSIVKRQRPSWIKGRRGLGCSKRKIVTGLGNHSPNGVAKLRTEVKRSLVKDNWDISEYIG</sequence>
<dbReference type="GO" id="GO:0005634">
    <property type="term" value="C:nucleus"/>
    <property type="evidence" value="ECO:0007669"/>
    <property type="project" value="TreeGrafter"/>
</dbReference>
<evidence type="ECO:0000313" key="4">
    <source>
        <dbReference type="Proteomes" id="UP000789759"/>
    </source>
</evidence>
<dbReference type="Pfam" id="PF08590">
    <property type="entry name" value="DUF1771"/>
    <property type="match status" value="1"/>
</dbReference>
<protein>
    <submittedName>
        <fullName evidence="3">1096_t:CDS:1</fullName>
    </submittedName>
</protein>
<proteinExistence type="predicted"/>
<dbReference type="InterPro" id="IPR013899">
    <property type="entry name" value="DUF1771"/>
</dbReference>
<keyword evidence="4" id="KW-1185">Reference proteome</keyword>
<feature type="region of interest" description="Disordered" evidence="1">
    <location>
        <begin position="148"/>
        <end position="230"/>
    </location>
</feature>
<feature type="domain" description="DUF1771" evidence="2">
    <location>
        <begin position="378"/>
        <end position="437"/>
    </location>
</feature>
<feature type="compositionally biased region" description="Basic residues" evidence="1">
    <location>
        <begin position="161"/>
        <end position="173"/>
    </location>
</feature>
<dbReference type="PANTHER" id="PTHR46535">
    <property type="entry name" value="NEDD4-BINDING PROTEIN 2"/>
    <property type="match status" value="1"/>
</dbReference>
<dbReference type="OrthoDB" id="3231855at2759"/>
<accession>A0A9N9FBR4</accession>
<reference evidence="3" key="1">
    <citation type="submission" date="2021-06" db="EMBL/GenBank/DDBJ databases">
        <authorList>
            <person name="Kallberg Y."/>
            <person name="Tangrot J."/>
            <person name="Rosling A."/>
        </authorList>
    </citation>
    <scope>NUCLEOTIDE SEQUENCE</scope>
    <source>
        <strain evidence="3">FL966</strain>
    </source>
</reference>
<name>A0A9N9FBR4_9GLOM</name>
<feature type="compositionally biased region" description="Polar residues" evidence="1">
    <location>
        <begin position="62"/>
        <end position="72"/>
    </location>
</feature>
<dbReference type="PANTHER" id="PTHR46535:SF1">
    <property type="entry name" value="NEDD4-BINDING PROTEIN 2"/>
    <property type="match status" value="1"/>
</dbReference>
<dbReference type="EMBL" id="CAJVQA010001706">
    <property type="protein sequence ID" value="CAG8523061.1"/>
    <property type="molecule type" value="Genomic_DNA"/>
</dbReference>
<dbReference type="InterPro" id="IPR052772">
    <property type="entry name" value="Endo/PolyKinase_Domain-Protein"/>
</dbReference>
<dbReference type="Proteomes" id="UP000789759">
    <property type="component" value="Unassembled WGS sequence"/>
</dbReference>
<dbReference type="SUPFAM" id="SSF160443">
    <property type="entry name" value="SMR domain-like"/>
    <property type="match status" value="1"/>
</dbReference>
<feature type="region of interest" description="Disordered" evidence="1">
    <location>
        <begin position="59"/>
        <end position="86"/>
    </location>
</feature>
<gene>
    <name evidence="3" type="ORF">CPELLU_LOCUS3480</name>
</gene>
<evidence type="ECO:0000313" key="3">
    <source>
        <dbReference type="EMBL" id="CAG8523061.1"/>
    </source>
</evidence>
<dbReference type="GO" id="GO:0004519">
    <property type="term" value="F:endonuclease activity"/>
    <property type="evidence" value="ECO:0007669"/>
    <property type="project" value="TreeGrafter"/>
</dbReference>
<feature type="compositionally biased region" description="Basic and acidic residues" evidence="1">
    <location>
        <begin position="73"/>
        <end position="86"/>
    </location>
</feature>
<evidence type="ECO:0000256" key="1">
    <source>
        <dbReference type="SAM" id="MobiDB-lite"/>
    </source>
</evidence>
<comment type="caution">
    <text evidence="3">The sequence shown here is derived from an EMBL/GenBank/DDBJ whole genome shotgun (WGS) entry which is preliminary data.</text>
</comment>
<organism evidence="3 4">
    <name type="scientific">Cetraspora pellucida</name>
    <dbReference type="NCBI Taxonomy" id="1433469"/>
    <lineage>
        <taxon>Eukaryota</taxon>
        <taxon>Fungi</taxon>
        <taxon>Fungi incertae sedis</taxon>
        <taxon>Mucoromycota</taxon>
        <taxon>Glomeromycotina</taxon>
        <taxon>Glomeromycetes</taxon>
        <taxon>Diversisporales</taxon>
        <taxon>Gigasporaceae</taxon>
        <taxon>Cetraspora</taxon>
    </lineage>
</organism>
<dbReference type="AlphaFoldDB" id="A0A9N9FBR4"/>
<dbReference type="Gene3D" id="3.30.1370.110">
    <property type="match status" value="1"/>
</dbReference>
<evidence type="ECO:0000259" key="2">
    <source>
        <dbReference type="Pfam" id="PF08590"/>
    </source>
</evidence>
<feature type="compositionally biased region" description="Low complexity" evidence="1">
    <location>
        <begin position="187"/>
        <end position="226"/>
    </location>
</feature>
<dbReference type="InterPro" id="IPR036063">
    <property type="entry name" value="Smr_dom_sf"/>
</dbReference>